<dbReference type="Gene3D" id="1.10.530.10">
    <property type="match status" value="1"/>
</dbReference>
<accession>A0ABT7AVB8</accession>
<keyword evidence="3" id="KW-1185">Reference proteome</keyword>
<dbReference type="SUPFAM" id="SSF53955">
    <property type="entry name" value="Lysozyme-like"/>
    <property type="match status" value="1"/>
</dbReference>
<organism evidence="2 3">
    <name type="scientific">Roseofilum acuticapitatum BLCC-M154</name>
    <dbReference type="NCBI Taxonomy" id="3022444"/>
    <lineage>
        <taxon>Bacteria</taxon>
        <taxon>Bacillati</taxon>
        <taxon>Cyanobacteriota</taxon>
        <taxon>Cyanophyceae</taxon>
        <taxon>Desertifilales</taxon>
        <taxon>Desertifilaceae</taxon>
        <taxon>Roseofilum</taxon>
        <taxon>Roseofilum acuticapitatum</taxon>
    </lineage>
</organism>
<evidence type="ECO:0000259" key="1">
    <source>
        <dbReference type="Pfam" id="PF01471"/>
    </source>
</evidence>
<dbReference type="InterPro" id="IPR002477">
    <property type="entry name" value="Peptidoglycan-bd-like"/>
</dbReference>
<proteinExistence type="predicted"/>
<dbReference type="InterPro" id="IPR023346">
    <property type="entry name" value="Lysozyme-like_dom_sf"/>
</dbReference>
<comment type="caution">
    <text evidence="2">The sequence shown here is derived from an EMBL/GenBank/DDBJ whole genome shotgun (WGS) entry which is preliminary data.</text>
</comment>
<dbReference type="InterPro" id="IPR036365">
    <property type="entry name" value="PGBD-like_sf"/>
</dbReference>
<evidence type="ECO:0000313" key="3">
    <source>
        <dbReference type="Proteomes" id="UP001235303"/>
    </source>
</evidence>
<sequence>MASNKPILQKGDGIYYPDLKEPVKYLQSLLQKAGVLKPTDPIDGLFGSGTEQAVKAFQAKKGLRADGFVGPNTWAALESAGPSTATAPKKLRYPVLRKGDGITFTDLQDEVKILQDLLKKAKMLPANSPVDGQFGNNTESALKQFQKANNLVSDGVAGQRTWSMLAGQEVETYLPYGNLVLSIDLDKVIYSIPYPDVRSYAWDSIPLIVRAAEAANVTDKGQIAYILATAEHESRLGQWMEEFASGWAYEYRSDLGNTQYGDGPRYKGRGFVQITGRRNYTDWSKRLGIDLVGSPTLAQDWEIAAKILVIGMRDGTFTGYRLGHFIAGATRDFYSARRIINGLDRAGLIAAIAEEYYRVL</sequence>
<name>A0ABT7AVB8_9CYAN</name>
<dbReference type="Gene3D" id="1.10.101.10">
    <property type="entry name" value="PGBD-like superfamily/PGBD"/>
    <property type="match status" value="2"/>
</dbReference>
<evidence type="ECO:0000313" key="2">
    <source>
        <dbReference type="EMBL" id="MDJ1170863.1"/>
    </source>
</evidence>
<feature type="domain" description="Peptidoglycan binding-like" evidence="1">
    <location>
        <begin position="109"/>
        <end position="165"/>
    </location>
</feature>
<reference evidence="2 3" key="1">
    <citation type="submission" date="2023-01" db="EMBL/GenBank/DDBJ databases">
        <title>Novel diversity within Roseofilum (Cyanobacteria; Desertifilaceae) from marine benthic mats with descriptions of four novel species.</title>
        <authorList>
            <person name="Wang Y."/>
            <person name="Berthold D.E."/>
            <person name="Hu J."/>
            <person name="Lefler F.W."/>
            <person name="Laughinghouse H.D. IV."/>
        </authorList>
    </citation>
    <scope>NUCLEOTIDE SEQUENCE [LARGE SCALE GENOMIC DNA]</scope>
    <source>
        <strain evidence="2 3">BLCC-M154</strain>
    </source>
</reference>
<protein>
    <submittedName>
        <fullName evidence="2">Peptidoglycan-binding protein</fullName>
    </submittedName>
</protein>
<dbReference type="Proteomes" id="UP001235303">
    <property type="component" value="Unassembled WGS sequence"/>
</dbReference>
<feature type="domain" description="Peptidoglycan binding-like" evidence="1">
    <location>
        <begin position="21"/>
        <end position="77"/>
    </location>
</feature>
<dbReference type="EMBL" id="JAQOSP010000101">
    <property type="protein sequence ID" value="MDJ1170863.1"/>
    <property type="molecule type" value="Genomic_DNA"/>
</dbReference>
<dbReference type="SUPFAM" id="SSF47090">
    <property type="entry name" value="PGBD-like"/>
    <property type="match status" value="2"/>
</dbReference>
<gene>
    <name evidence="2" type="ORF">PMG71_15625</name>
</gene>
<dbReference type="InterPro" id="IPR036366">
    <property type="entry name" value="PGBDSf"/>
</dbReference>
<dbReference type="RefSeq" id="WP_283754618.1">
    <property type="nucleotide sequence ID" value="NZ_JAQOSP010000101.1"/>
</dbReference>
<dbReference type="Pfam" id="PF01471">
    <property type="entry name" value="PG_binding_1"/>
    <property type="match status" value="2"/>
</dbReference>